<evidence type="ECO:0000313" key="9">
    <source>
        <dbReference type="EMBL" id="KMZ69800.1"/>
    </source>
</evidence>
<keyword evidence="2 4" id="KW-0808">Transferase</keyword>
<dbReference type="SUPFAM" id="SSF53901">
    <property type="entry name" value="Thiolase-like"/>
    <property type="match status" value="2"/>
</dbReference>
<feature type="active site" evidence="5">
    <location>
        <position position="360"/>
    </location>
</feature>
<dbReference type="EC" id="2.3.1.-" evidence="4"/>
<feature type="domain" description="Beta-ketoacyl-[acyl-carrier-protein] synthase III C-terminal" evidence="8">
    <location>
        <begin position="356"/>
        <end position="439"/>
    </location>
</feature>
<evidence type="ECO:0000313" key="10">
    <source>
        <dbReference type="Proteomes" id="UP000036987"/>
    </source>
</evidence>
<feature type="active site" evidence="5">
    <location>
        <position position="186"/>
    </location>
</feature>
<dbReference type="UniPathway" id="UPA00094"/>
<keyword evidence="6" id="KW-0812">Transmembrane</keyword>
<dbReference type="PANTHER" id="PTHR31561">
    <property type="entry name" value="3-KETOACYL-COA SYNTHASE"/>
    <property type="match status" value="1"/>
</dbReference>
<evidence type="ECO:0000256" key="3">
    <source>
        <dbReference type="ARBA" id="ARBA00023315"/>
    </source>
</evidence>
<dbReference type="EMBL" id="LFYR01000748">
    <property type="protein sequence ID" value="KMZ69800.1"/>
    <property type="molecule type" value="Genomic_DNA"/>
</dbReference>
<dbReference type="OMA" id="WECKIRN"/>
<dbReference type="GO" id="GO:0016747">
    <property type="term" value="F:acyltransferase activity, transferring groups other than amino-acyl groups"/>
    <property type="evidence" value="ECO:0007669"/>
    <property type="project" value="InterPro"/>
</dbReference>
<evidence type="ECO:0000256" key="2">
    <source>
        <dbReference type="ARBA" id="ARBA00022679"/>
    </source>
</evidence>
<feature type="transmembrane region" description="Helical" evidence="6">
    <location>
        <begin position="178"/>
        <end position="200"/>
    </location>
</feature>
<name>A0A0K9PNJ2_ZOSMR</name>
<evidence type="ECO:0000256" key="6">
    <source>
        <dbReference type="SAM" id="Phobius"/>
    </source>
</evidence>
<dbReference type="InterPro" id="IPR013747">
    <property type="entry name" value="ACP_syn_III_C"/>
</dbReference>
<feature type="active site" evidence="5">
    <location>
        <position position="397"/>
    </location>
</feature>
<dbReference type="GO" id="GO:0006633">
    <property type="term" value="P:fatty acid biosynthetic process"/>
    <property type="evidence" value="ECO:0007669"/>
    <property type="project" value="UniProtKB-UniPathway"/>
</dbReference>
<accession>A0A0K9PNJ2</accession>
<dbReference type="Gene3D" id="3.40.47.10">
    <property type="match status" value="1"/>
</dbReference>
<reference evidence="10" key="1">
    <citation type="journal article" date="2016" name="Nature">
        <title>The genome of the seagrass Zostera marina reveals angiosperm adaptation to the sea.</title>
        <authorList>
            <person name="Olsen J.L."/>
            <person name="Rouze P."/>
            <person name="Verhelst B."/>
            <person name="Lin Y.-C."/>
            <person name="Bayer T."/>
            <person name="Collen J."/>
            <person name="Dattolo E."/>
            <person name="De Paoli E."/>
            <person name="Dittami S."/>
            <person name="Maumus F."/>
            <person name="Michel G."/>
            <person name="Kersting A."/>
            <person name="Lauritano C."/>
            <person name="Lohaus R."/>
            <person name="Toepel M."/>
            <person name="Tonon T."/>
            <person name="Vanneste K."/>
            <person name="Amirebrahimi M."/>
            <person name="Brakel J."/>
            <person name="Bostroem C."/>
            <person name="Chovatia M."/>
            <person name="Grimwood J."/>
            <person name="Jenkins J.W."/>
            <person name="Jueterbock A."/>
            <person name="Mraz A."/>
            <person name="Stam W.T."/>
            <person name="Tice H."/>
            <person name="Bornberg-Bauer E."/>
            <person name="Green P.J."/>
            <person name="Pearson G.A."/>
            <person name="Procaccini G."/>
            <person name="Duarte C.M."/>
            <person name="Schmutz J."/>
            <person name="Reusch T.B.H."/>
            <person name="Van de Peer Y."/>
        </authorList>
    </citation>
    <scope>NUCLEOTIDE SEQUENCE [LARGE SCALE GENOMIC DNA]</scope>
    <source>
        <strain evidence="10">cv. Finnish</strain>
    </source>
</reference>
<sequence length="498" mass="55767">MYNPVKPPPAMDTIFSFSFFIGVYLLFSVSYIVCRLYRLWTAAGTRACYLIDYACFKPGDERKLPTTLCGDIVKRNKILGVQEYKFMVKVVVNSGIGEETYAPRNMIFGEDELRPMLADGIEEMDECFVGTLDELFRKTKVMPEEIDVLVVNVSMFSPAPSLAARIINRYKMREDIKVFNLSGMGCSASLIAVDLVNNLFQACRGKRKKAVVVSSESISLSWYNGKDKSMMLGNCLFRSGGCSMLLTNDPLLRKRAKCVLGILVRTHLGAEDDAYNCCLETEDKEGVPGFFLGKNLPKAATKSFILNLKSLVPKILPLKTILLLGAEKLLQSITRKVVATKNVKTANAGRTINLKSGVQHFCLHPGGAAVIEAVGRSLKLNAHDLEPSRMTLHRFGNTSASSLWYVLGYMEGKRRLKKNDKVLMISFGAGFKCNSCTWEVLRDLDDADVWKDCIDRYPEVKTGNPFLEEYGWINDEDAETQFDIRMRRSPEKTKATST</sequence>
<evidence type="ECO:0000259" key="8">
    <source>
        <dbReference type="Pfam" id="PF08541"/>
    </source>
</evidence>
<feature type="active site" evidence="5">
    <location>
        <position position="364"/>
    </location>
</feature>
<feature type="active site" evidence="5">
    <location>
        <position position="393"/>
    </location>
</feature>
<keyword evidence="10" id="KW-1185">Reference proteome</keyword>
<keyword evidence="6" id="KW-0472">Membrane</keyword>
<keyword evidence="3 4" id="KW-0012">Acyltransferase</keyword>
<dbReference type="InterPro" id="IPR013601">
    <property type="entry name" value="FAE1_typ3_polyketide_synth"/>
</dbReference>
<dbReference type="Pfam" id="PF08392">
    <property type="entry name" value="FAE1_CUT1_RppA"/>
    <property type="match status" value="1"/>
</dbReference>
<dbReference type="AlphaFoldDB" id="A0A0K9PNJ2"/>
<dbReference type="Pfam" id="PF08541">
    <property type="entry name" value="ACP_syn_III_C"/>
    <property type="match status" value="1"/>
</dbReference>
<proteinExistence type="inferred from homology"/>
<dbReference type="CDD" id="cd00831">
    <property type="entry name" value="CHS_like"/>
    <property type="match status" value="1"/>
</dbReference>
<gene>
    <name evidence="9" type="ORF">ZOSMA_206G00090</name>
</gene>
<dbReference type="GO" id="GO:0016020">
    <property type="term" value="C:membrane"/>
    <property type="evidence" value="ECO:0007669"/>
    <property type="project" value="InterPro"/>
</dbReference>
<feature type="domain" description="FAE" evidence="7">
    <location>
        <begin position="45"/>
        <end position="324"/>
    </location>
</feature>
<protein>
    <recommendedName>
        <fullName evidence="4">3-ketoacyl-CoA synthase</fullName>
        <ecNumber evidence="4">2.3.1.-</ecNumber>
    </recommendedName>
</protein>
<keyword evidence="6" id="KW-1133">Transmembrane helix</keyword>
<feature type="transmembrane region" description="Helical" evidence="6">
    <location>
        <begin position="14"/>
        <end position="34"/>
    </location>
</feature>
<evidence type="ECO:0000256" key="5">
    <source>
        <dbReference type="PIRSR" id="PIRSR036417-1"/>
    </source>
</evidence>
<feature type="active site" evidence="5">
    <location>
        <position position="267"/>
    </location>
</feature>
<evidence type="ECO:0000259" key="7">
    <source>
        <dbReference type="Pfam" id="PF08392"/>
    </source>
</evidence>
<evidence type="ECO:0000256" key="1">
    <source>
        <dbReference type="ARBA" id="ARBA00005531"/>
    </source>
</evidence>
<organism evidence="9 10">
    <name type="scientific">Zostera marina</name>
    <name type="common">Eelgrass</name>
    <dbReference type="NCBI Taxonomy" id="29655"/>
    <lineage>
        <taxon>Eukaryota</taxon>
        <taxon>Viridiplantae</taxon>
        <taxon>Streptophyta</taxon>
        <taxon>Embryophyta</taxon>
        <taxon>Tracheophyta</taxon>
        <taxon>Spermatophyta</taxon>
        <taxon>Magnoliopsida</taxon>
        <taxon>Liliopsida</taxon>
        <taxon>Zosteraceae</taxon>
        <taxon>Zostera</taxon>
    </lineage>
</organism>
<dbReference type="InterPro" id="IPR012392">
    <property type="entry name" value="3-ktacl-CoA_syn"/>
</dbReference>
<comment type="caution">
    <text evidence="9">The sequence shown here is derived from an EMBL/GenBank/DDBJ whole genome shotgun (WGS) entry which is preliminary data.</text>
</comment>
<dbReference type="OrthoDB" id="329835at2759"/>
<dbReference type="STRING" id="29655.A0A0K9PNJ2"/>
<evidence type="ECO:0000256" key="4">
    <source>
        <dbReference type="PIRNR" id="PIRNR036417"/>
    </source>
</evidence>
<comment type="similarity">
    <text evidence="1 4">Belongs to the thiolase-like superfamily. Chalcone/stilbene synthases family.</text>
</comment>
<comment type="pathway">
    <text evidence="4">Lipid metabolism; fatty acid biosynthesis.</text>
</comment>
<dbReference type="PIRSF" id="PIRSF036417">
    <property type="entry name" value="3-ktacl-CoA_syn"/>
    <property type="match status" value="1"/>
</dbReference>
<dbReference type="Proteomes" id="UP000036987">
    <property type="component" value="Unassembled WGS sequence"/>
</dbReference>
<dbReference type="InterPro" id="IPR016039">
    <property type="entry name" value="Thiolase-like"/>
</dbReference>